<comment type="caution">
    <text evidence="1">The sequence shown here is derived from an EMBL/GenBank/DDBJ whole genome shotgun (WGS) entry which is preliminary data.</text>
</comment>
<proteinExistence type="predicted"/>
<dbReference type="Gene3D" id="1.20.1440.30">
    <property type="entry name" value="Biosynthetic Protein domain"/>
    <property type="match status" value="1"/>
</dbReference>
<sequence>MKKMERWNWGSILLLMLWVLPLGCSQTPRQVGQREEKTVTLKIPNHPLRTEQDLDVLLQQIGDARVVLLGEASHGTSEYYTWRKAITKRLIQEKGFDFIAVEGEWADSYRVNEFIKGGPQDSAATVELLKNYNRWPTWMWGNYEVASLVTWLNQYNQNVPDAAEVGFYGMDVYCIWESMLELMPYLKEQPSLVKAAMEVHECFKPYSTDAMQYAQAVANASANCRAETNRLWNSIQKQSKAGGNKNEAQFIMEQNALVALNGERYYRAAVSRSSESWNIRDRHMMLTLKRLLEFHGPESKAIVWQHNTHVGDARYTDMASQGEVNVGQLARKEYGEDNVYIVGFGSYSGSVIAAGGWGAQIKNIEVPPATEGSWEHILHQLSPANKIVFSTDIRDEKHLKHPIGHRAIGVIYNPALEHLGNYVPSIIPRRYDAFLYIDKTHALHPIEDIQVSNEPPDLFPFGT</sequence>
<name>A0ABW6BVQ3_9BACT</name>
<dbReference type="InterPro" id="IPR014622">
    <property type="entry name" value="UCP036794_erythomycin"/>
</dbReference>
<dbReference type="EMBL" id="JBHUOX010000012">
    <property type="protein sequence ID" value="MFD3001874.1"/>
    <property type="molecule type" value="Genomic_DNA"/>
</dbReference>
<dbReference type="PANTHER" id="PTHR31299">
    <property type="entry name" value="ESTERASE, PUTATIVE (AFU_ORTHOLOGUE AFUA_1G05850)-RELATED"/>
    <property type="match status" value="1"/>
</dbReference>
<dbReference type="Gene3D" id="3.30.1870.10">
    <property type="entry name" value="EreA-like, domain 2"/>
    <property type="match status" value="1"/>
</dbReference>
<gene>
    <name evidence="1" type="ORF">ACFS7Z_15985</name>
</gene>
<protein>
    <submittedName>
        <fullName evidence="1">Erythromycin esterase family protein</fullName>
    </submittedName>
</protein>
<dbReference type="Proteomes" id="UP001597641">
    <property type="component" value="Unassembled WGS sequence"/>
</dbReference>
<dbReference type="Gene3D" id="3.40.1660.10">
    <property type="entry name" value="EreA-like (biosynthetic domain)"/>
    <property type="match status" value="1"/>
</dbReference>
<dbReference type="RefSeq" id="WP_377486567.1">
    <property type="nucleotide sequence ID" value="NZ_JBHUOX010000012.1"/>
</dbReference>
<dbReference type="PANTHER" id="PTHR31299:SF0">
    <property type="entry name" value="ESTERASE, PUTATIVE (AFU_ORTHOLOGUE AFUA_1G05850)-RELATED"/>
    <property type="match status" value="1"/>
</dbReference>
<evidence type="ECO:0000313" key="1">
    <source>
        <dbReference type="EMBL" id="MFD3001874.1"/>
    </source>
</evidence>
<dbReference type="InterPro" id="IPR052036">
    <property type="entry name" value="Hydrolase/PRTase-associated"/>
</dbReference>
<reference evidence="2" key="1">
    <citation type="journal article" date="2019" name="Int. J. Syst. Evol. Microbiol.">
        <title>The Global Catalogue of Microorganisms (GCM) 10K type strain sequencing project: providing services to taxonomists for standard genome sequencing and annotation.</title>
        <authorList>
            <consortium name="The Broad Institute Genomics Platform"/>
            <consortium name="The Broad Institute Genome Sequencing Center for Infectious Disease"/>
            <person name="Wu L."/>
            <person name="Ma J."/>
        </authorList>
    </citation>
    <scope>NUCLEOTIDE SEQUENCE [LARGE SCALE GENOMIC DNA]</scope>
    <source>
        <strain evidence="2">KCTC 23984</strain>
    </source>
</reference>
<organism evidence="1 2">
    <name type="scientific">Pontibacter toksunensis</name>
    <dbReference type="NCBI Taxonomy" id="1332631"/>
    <lineage>
        <taxon>Bacteria</taxon>
        <taxon>Pseudomonadati</taxon>
        <taxon>Bacteroidota</taxon>
        <taxon>Cytophagia</taxon>
        <taxon>Cytophagales</taxon>
        <taxon>Hymenobacteraceae</taxon>
        <taxon>Pontibacter</taxon>
    </lineage>
</organism>
<dbReference type="InterPro" id="IPR007815">
    <property type="entry name" value="Emycin_Estase"/>
</dbReference>
<dbReference type="SUPFAM" id="SSF159501">
    <property type="entry name" value="EreA/ChaN-like"/>
    <property type="match status" value="1"/>
</dbReference>
<accession>A0ABW6BVQ3</accession>
<keyword evidence="2" id="KW-1185">Reference proteome</keyword>
<dbReference type="PIRSF" id="PIRSF036794">
    <property type="entry name" value="UCP_erythr_ester"/>
    <property type="match status" value="1"/>
</dbReference>
<dbReference type="CDD" id="cd14728">
    <property type="entry name" value="Ere-like"/>
    <property type="match status" value="1"/>
</dbReference>
<dbReference type="Pfam" id="PF05139">
    <property type="entry name" value="Erythro_esteras"/>
    <property type="match status" value="1"/>
</dbReference>
<evidence type="ECO:0000313" key="2">
    <source>
        <dbReference type="Proteomes" id="UP001597641"/>
    </source>
</evidence>